<comment type="caution">
    <text evidence="2">The sequence shown here is derived from an EMBL/GenBank/DDBJ whole genome shotgun (WGS) entry which is preliminary data.</text>
</comment>
<dbReference type="Proteomes" id="UP000430692">
    <property type="component" value="Unassembled WGS sequence"/>
</dbReference>
<dbReference type="Pfam" id="PF13700">
    <property type="entry name" value="DUF4158"/>
    <property type="match status" value="1"/>
</dbReference>
<proteinExistence type="predicted"/>
<evidence type="ECO:0000313" key="3">
    <source>
        <dbReference type="Proteomes" id="UP000430692"/>
    </source>
</evidence>
<dbReference type="EMBL" id="WUUL01000001">
    <property type="protein sequence ID" value="MXQ52429.1"/>
    <property type="molecule type" value="Genomic_DNA"/>
</dbReference>
<dbReference type="InterPro" id="IPR025296">
    <property type="entry name" value="DUF4158"/>
</dbReference>
<protein>
    <submittedName>
        <fullName evidence="2">DUF4158 domain-containing protein</fullName>
    </submittedName>
</protein>
<accession>A0A6I4VLE8</accession>
<sequence length="70" mass="8274">MHSVREGTVLVQFKTHQTQLGFAVLLKYFHYHHQFPKGAEDVLKVVLRYIAQQVNLPAETFQEYSWEGRQ</sequence>
<reference evidence="2 3" key="1">
    <citation type="submission" date="2019-12" db="EMBL/GenBank/DDBJ databases">
        <title>Whole-genome analyses of novel actinobacteria.</title>
        <authorList>
            <person name="Sahin N."/>
            <person name="Saygin H."/>
        </authorList>
    </citation>
    <scope>NUCLEOTIDE SEQUENCE [LARGE SCALE GENOMIC DNA]</scope>
    <source>
        <strain evidence="2 3">KC615</strain>
    </source>
</reference>
<name>A0A6I4VLE8_9BACL</name>
<evidence type="ECO:0000313" key="2">
    <source>
        <dbReference type="EMBL" id="MXQ52429.1"/>
    </source>
</evidence>
<evidence type="ECO:0000259" key="1">
    <source>
        <dbReference type="Pfam" id="PF13700"/>
    </source>
</evidence>
<dbReference type="RefSeq" id="WP_160799683.1">
    <property type="nucleotide sequence ID" value="NZ_WUUL01000001.1"/>
</dbReference>
<gene>
    <name evidence="2" type="ORF">GSM42_01400</name>
</gene>
<dbReference type="AlphaFoldDB" id="A0A6I4VLE8"/>
<organism evidence="2 3">
    <name type="scientific">Shimazuella alba</name>
    <dbReference type="NCBI Taxonomy" id="2690964"/>
    <lineage>
        <taxon>Bacteria</taxon>
        <taxon>Bacillati</taxon>
        <taxon>Bacillota</taxon>
        <taxon>Bacilli</taxon>
        <taxon>Bacillales</taxon>
        <taxon>Thermoactinomycetaceae</taxon>
        <taxon>Shimazuella</taxon>
    </lineage>
</organism>
<feature type="domain" description="DUF4158" evidence="1">
    <location>
        <begin position="9"/>
        <end position="66"/>
    </location>
</feature>
<keyword evidence="3" id="KW-1185">Reference proteome</keyword>